<proteinExistence type="predicted"/>
<keyword evidence="1" id="KW-0472">Membrane</keyword>
<reference evidence="4 5" key="1">
    <citation type="submission" date="2024-07" db="EMBL/GenBank/DDBJ databases">
        <authorList>
            <person name="Akdeniz Z."/>
        </authorList>
    </citation>
    <scope>NUCLEOTIDE SEQUENCE [LARGE SCALE GENOMIC DNA]</scope>
</reference>
<evidence type="ECO:0000259" key="2">
    <source>
        <dbReference type="PROSITE" id="PS50090"/>
    </source>
</evidence>
<evidence type="ECO:0000313" key="5">
    <source>
        <dbReference type="Proteomes" id="UP001642409"/>
    </source>
</evidence>
<dbReference type="EMBL" id="CAXDID020000389">
    <property type="protein sequence ID" value="CAL6085939.1"/>
    <property type="molecule type" value="Genomic_DNA"/>
</dbReference>
<evidence type="ECO:0000259" key="3">
    <source>
        <dbReference type="PROSITE" id="PS51294"/>
    </source>
</evidence>
<keyword evidence="5" id="KW-1185">Reference proteome</keyword>
<keyword evidence="1" id="KW-0812">Transmembrane</keyword>
<dbReference type="Pfam" id="PF00249">
    <property type="entry name" value="Myb_DNA-binding"/>
    <property type="match status" value="1"/>
</dbReference>
<protein>
    <submittedName>
        <fullName evidence="4">Myb-like_DNA-binding domain-containing protein</fullName>
    </submittedName>
</protein>
<dbReference type="PROSITE" id="PS50090">
    <property type="entry name" value="MYB_LIKE"/>
    <property type="match status" value="1"/>
</dbReference>
<dbReference type="InterPro" id="IPR001005">
    <property type="entry name" value="SANT/Myb"/>
</dbReference>
<gene>
    <name evidence="4" type="ORF">HINF_LOCUS62921</name>
</gene>
<comment type="caution">
    <text evidence="4">The sequence shown here is derived from an EMBL/GenBank/DDBJ whole genome shotgun (WGS) entry which is preliminary data.</text>
</comment>
<dbReference type="Gene3D" id="1.10.10.60">
    <property type="entry name" value="Homeodomain-like"/>
    <property type="match status" value="1"/>
</dbReference>
<dbReference type="InterPro" id="IPR017930">
    <property type="entry name" value="Myb_dom"/>
</dbReference>
<dbReference type="PROSITE" id="PS51294">
    <property type="entry name" value="HTH_MYB"/>
    <property type="match status" value="1"/>
</dbReference>
<evidence type="ECO:0000313" key="4">
    <source>
        <dbReference type="EMBL" id="CAL6085939.1"/>
    </source>
</evidence>
<dbReference type="InterPro" id="IPR009057">
    <property type="entry name" value="Homeodomain-like_sf"/>
</dbReference>
<feature type="domain" description="Myb-like" evidence="2">
    <location>
        <begin position="8"/>
        <end position="56"/>
    </location>
</feature>
<feature type="transmembrane region" description="Helical" evidence="1">
    <location>
        <begin position="348"/>
        <end position="372"/>
    </location>
</feature>
<dbReference type="SMART" id="SM00717">
    <property type="entry name" value="SANT"/>
    <property type="match status" value="2"/>
</dbReference>
<sequence length="388" mass="46624">MYNKEYKNWTELERSQLVAVVEQSKRKCGQVDWDEVVKCMPSRSRQQCKSYFMNIMKKDCDVKMVKYHTWTEQEVNMLLKCAEIENKNWEVIEHNYFPNLSSHQIHAKFAYLQQQQTRANIKLAKRMESVPLIPSSLSLQLEKAKVRHVQIENRNQGQIPEATPQISSYDSSLQLVSQLMSILNALPSTMNELFIVSYFKKYYNFLFIPLRYIQSYSKYYNIYNYYLDYYNILIHVKYYYMYYYQLIIIRYWAKIGQPQNIISQQKYRIQLTSYNNYNLYDISCYVLYKYLQVKLIFMFNLLSYTRYQIQTIKLTHSIYIKQNFQLESMNITNRITNSYLQQNFSNHLIVIGVSIASGSIFFILSCSVYFLMKRMQTRSPKIAFIIIS</sequence>
<organism evidence="4 5">
    <name type="scientific">Hexamita inflata</name>
    <dbReference type="NCBI Taxonomy" id="28002"/>
    <lineage>
        <taxon>Eukaryota</taxon>
        <taxon>Metamonada</taxon>
        <taxon>Diplomonadida</taxon>
        <taxon>Hexamitidae</taxon>
        <taxon>Hexamitinae</taxon>
        <taxon>Hexamita</taxon>
    </lineage>
</organism>
<dbReference type="Proteomes" id="UP001642409">
    <property type="component" value="Unassembled WGS sequence"/>
</dbReference>
<name>A0ABP1LKE9_9EUKA</name>
<accession>A0ABP1LKE9</accession>
<dbReference type="SUPFAM" id="SSF46689">
    <property type="entry name" value="Homeodomain-like"/>
    <property type="match status" value="1"/>
</dbReference>
<keyword evidence="1" id="KW-1133">Transmembrane helix</keyword>
<evidence type="ECO:0000256" key="1">
    <source>
        <dbReference type="SAM" id="Phobius"/>
    </source>
</evidence>
<feature type="domain" description="HTH myb-type" evidence="3">
    <location>
        <begin position="1"/>
        <end position="60"/>
    </location>
</feature>
<dbReference type="CDD" id="cd00167">
    <property type="entry name" value="SANT"/>
    <property type="match status" value="1"/>
</dbReference>